<dbReference type="GO" id="GO:0005375">
    <property type="term" value="F:copper ion transmembrane transporter activity"/>
    <property type="evidence" value="ECO:0007669"/>
    <property type="project" value="UniProtKB-UniRule"/>
</dbReference>
<reference evidence="7" key="2">
    <citation type="submission" date="2015-01" db="EMBL/GenBank/DDBJ databases">
        <title>Evolutionary Origins and Diversification of the Mycorrhizal Mutualists.</title>
        <authorList>
            <consortium name="DOE Joint Genome Institute"/>
            <consortium name="Mycorrhizal Genomics Consortium"/>
            <person name="Kohler A."/>
            <person name="Kuo A."/>
            <person name="Nagy L.G."/>
            <person name="Floudas D."/>
            <person name="Copeland A."/>
            <person name="Barry K.W."/>
            <person name="Cichocki N."/>
            <person name="Veneault-Fourrey C."/>
            <person name="LaButti K."/>
            <person name="Lindquist E.A."/>
            <person name="Lipzen A."/>
            <person name="Lundell T."/>
            <person name="Morin E."/>
            <person name="Murat C."/>
            <person name="Riley R."/>
            <person name="Ohm R."/>
            <person name="Sun H."/>
            <person name="Tunlid A."/>
            <person name="Henrissat B."/>
            <person name="Grigoriev I.V."/>
            <person name="Hibbett D.S."/>
            <person name="Martin F."/>
        </authorList>
    </citation>
    <scope>NUCLEOTIDE SEQUENCE [LARGE SCALE GENOMIC DNA]</scope>
    <source>
        <strain evidence="7">h7</strain>
    </source>
</reference>
<dbReference type="EMBL" id="KN831769">
    <property type="protein sequence ID" value="KIM48433.1"/>
    <property type="molecule type" value="Genomic_DNA"/>
</dbReference>
<dbReference type="OrthoDB" id="73901at2759"/>
<evidence type="ECO:0000256" key="5">
    <source>
        <dbReference type="RuleBase" id="RU367022"/>
    </source>
</evidence>
<keyword evidence="7" id="KW-1185">Reference proteome</keyword>
<dbReference type="InterPro" id="IPR007274">
    <property type="entry name" value="Cop_transporter"/>
</dbReference>
<evidence type="ECO:0000256" key="2">
    <source>
        <dbReference type="ARBA" id="ARBA00022692"/>
    </source>
</evidence>
<dbReference type="Proteomes" id="UP000053424">
    <property type="component" value="Unassembled WGS sequence"/>
</dbReference>
<reference evidence="6 7" key="1">
    <citation type="submission" date="2014-04" db="EMBL/GenBank/DDBJ databases">
        <authorList>
            <consortium name="DOE Joint Genome Institute"/>
            <person name="Kuo A."/>
            <person name="Gay G."/>
            <person name="Dore J."/>
            <person name="Kohler A."/>
            <person name="Nagy L.G."/>
            <person name="Floudas D."/>
            <person name="Copeland A."/>
            <person name="Barry K.W."/>
            <person name="Cichocki N."/>
            <person name="Veneault-Fourrey C."/>
            <person name="LaButti K."/>
            <person name="Lindquist E.A."/>
            <person name="Lipzen A."/>
            <person name="Lundell T."/>
            <person name="Morin E."/>
            <person name="Murat C."/>
            <person name="Sun H."/>
            <person name="Tunlid A."/>
            <person name="Henrissat B."/>
            <person name="Grigoriev I.V."/>
            <person name="Hibbett D.S."/>
            <person name="Martin F."/>
            <person name="Nordberg H.P."/>
            <person name="Cantor M.N."/>
            <person name="Hua S.X."/>
        </authorList>
    </citation>
    <scope>NUCLEOTIDE SEQUENCE [LARGE SCALE GENOMIC DNA]</scope>
    <source>
        <strain evidence="7">h7</strain>
    </source>
</reference>
<dbReference type="GO" id="GO:0005886">
    <property type="term" value="C:plasma membrane"/>
    <property type="evidence" value="ECO:0007669"/>
    <property type="project" value="TreeGrafter"/>
</dbReference>
<gene>
    <name evidence="6" type="ORF">M413DRAFT_440165</name>
</gene>
<evidence type="ECO:0000256" key="3">
    <source>
        <dbReference type="ARBA" id="ARBA00022989"/>
    </source>
</evidence>
<dbReference type="PANTHER" id="PTHR12483">
    <property type="entry name" value="SOLUTE CARRIER FAMILY 31 COPPER TRANSPORTERS"/>
    <property type="match status" value="1"/>
</dbReference>
<dbReference type="Pfam" id="PF04145">
    <property type="entry name" value="Ctr"/>
    <property type="match status" value="1"/>
</dbReference>
<accession>A0A0C2YFA0</accession>
<keyword evidence="3 5" id="KW-1133">Transmembrane helix</keyword>
<dbReference type="AlphaFoldDB" id="A0A0C2YFA0"/>
<feature type="transmembrane region" description="Helical" evidence="5">
    <location>
        <begin position="163"/>
        <end position="189"/>
    </location>
</feature>
<organism evidence="6 7">
    <name type="scientific">Hebeloma cylindrosporum</name>
    <dbReference type="NCBI Taxonomy" id="76867"/>
    <lineage>
        <taxon>Eukaryota</taxon>
        <taxon>Fungi</taxon>
        <taxon>Dikarya</taxon>
        <taxon>Basidiomycota</taxon>
        <taxon>Agaricomycotina</taxon>
        <taxon>Agaricomycetes</taxon>
        <taxon>Agaricomycetidae</taxon>
        <taxon>Agaricales</taxon>
        <taxon>Agaricineae</taxon>
        <taxon>Hymenogastraceae</taxon>
        <taxon>Hebeloma</taxon>
    </lineage>
</organism>
<keyword evidence="5" id="KW-0406">Ion transport</keyword>
<feature type="transmembrane region" description="Helical" evidence="5">
    <location>
        <begin position="44"/>
        <end position="64"/>
    </location>
</feature>
<dbReference type="STRING" id="686832.A0A0C2YFA0"/>
<keyword evidence="4 5" id="KW-0472">Membrane</keyword>
<sequence>MAHSDHGGSTTPSSSSSHAGMMIPYFHFAVGDSLFFESWQPRSAGALAGACLGLIVLCLFERWLAATRNVFNKQWRQRALDLTASHDLSVASQRISPSSKTDSSETKELMIDGIQEISEQQLQPPAIASGSQGRTVKSRSRTIPPFIVAHDVPRGILYAAQVLVVYLLMLAIMTFQAAYFISIVLGLGIGETIFGRVGTVDAGH</sequence>
<dbReference type="HOGENOM" id="CLU_090404_0_1_1"/>
<protein>
    <recommendedName>
        <fullName evidence="5">Copper transport protein</fullName>
    </recommendedName>
</protein>
<keyword evidence="5" id="KW-0186">Copper</keyword>
<evidence type="ECO:0000256" key="4">
    <source>
        <dbReference type="ARBA" id="ARBA00023136"/>
    </source>
</evidence>
<proteinExistence type="inferred from homology"/>
<name>A0A0C2YFA0_HEBCY</name>
<keyword evidence="5" id="KW-0187">Copper transport</keyword>
<evidence type="ECO:0000256" key="1">
    <source>
        <dbReference type="ARBA" id="ARBA00004141"/>
    </source>
</evidence>
<comment type="similarity">
    <text evidence="5">Belongs to the copper transporter (Ctr) (TC 1.A.56) family. SLC31A subfamily.</text>
</comment>
<dbReference type="PANTHER" id="PTHR12483:SF27">
    <property type="entry name" value="COPPER TRANSPORT PROTEIN CTR1"/>
    <property type="match status" value="1"/>
</dbReference>
<comment type="subcellular location">
    <subcellularLocation>
        <location evidence="1 5">Membrane</location>
        <topology evidence="1 5">Multi-pass membrane protein</topology>
    </subcellularLocation>
</comment>
<keyword evidence="2 5" id="KW-0812">Transmembrane</keyword>
<keyword evidence="5" id="KW-0813">Transport</keyword>
<evidence type="ECO:0000313" key="7">
    <source>
        <dbReference type="Proteomes" id="UP000053424"/>
    </source>
</evidence>
<evidence type="ECO:0000313" key="6">
    <source>
        <dbReference type="EMBL" id="KIM48433.1"/>
    </source>
</evidence>